<evidence type="ECO:0000313" key="3">
    <source>
        <dbReference type="Proteomes" id="UP001302745"/>
    </source>
</evidence>
<dbReference type="SUPFAM" id="SSF51735">
    <property type="entry name" value="NAD(P)-binding Rossmann-fold domains"/>
    <property type="match status" value="1"/>
</dbReference>
<proteinExistence type="predicted"/>
<dbReference type="InterPro" id="IPR036291">
    <property type="entry name" value="NAD(P)-bd_dom_sf"/>
</dbReference>
<dbReference type="Gene3D" id="3.40.50.720">
    <property type="entry name" value="NAD(P)-binding Rossmann-like Domain"/>
    <property type="match status" value="1"/>
</dbReference>
<accession>A0AAN6VID9</accession>
<dbReference type="AlphaFoldDB" id="A0AAN6VID9"/>
<sequence>MKVARVTSWGSAPELSSAPDLPAPAASQVQVKVVAVAVPPLVRGRAIGKHPSARGAALPYDPSVDGVVQDEATGDLFYVSPMSASLFSERANVERHMLVKLAPGADAVAVATLVNPVGSSWMALRCRALPGTVEGATVLVLGATSTSGRAAVSVARSLGAARIIGMSRTEATLAAVEDLDERVVLQEPFALPAALGPVHIVLDFVGGRAAVDVLQAAEVEPGKDLQYIHVGDLAGEESIGLPARLLNSKPIRITGSGMGAWSKMDVKKELGALLGTVVKISRPEDVLMVSLADIQSVWDTKEAKTKRLVLVP</sequence>
<dbReference type="InterPro" id="IPR011032">
    <property type="entry name" value="GroES-like_sf"/>
</dbReference>
<gene>
    <name evidence="2" type="ORF">C8A00DRAFT_16567</name>
</gene>
<organism evidence="2 3">
    <name type="scientific">Chaetomidium leptoderma</name>
    <dbReference type="NCBI Taxonomy" id="669021"/>
    <lineage>
        <taxon>Eukaryota</taxon>
        <taxon>Fungi</taxon>
        <taxon>Dikarya</taxon>
        <taxon>Ascomycota</taxon>
        <taxon>Pezizomycotina</taxon>
        <taxon>Sordariomycetes</taxon>
        <taxon>Sordariomycetidae</taxon>
        <taxon>Sordariales</taxon>
        <taxon>Chaetomiaceae</taxon>
        <taxon>Chaetomidium</taxon>
    </lineage>
</organism>
<evidence type="ECO:0000313" key="2">
    <source>
        <dbReference type="EMBL" id="KAK4152103.1"/>
    </source>
</evidence>
<feature type="region of interest" description="Disordered" evidence="1">
    <location>
        <begin position="1"/>
        <end position="22"/>
    </location>
</feature>
<feature type="compositionally biased region" description="Low complexity" evidence="1">
    <location>
        <begin position="11"/>
        <end position="22"/>
    </location>
</feature>
<dbReference type="SUPFAM" id="SSF50129">
    <property type="entry name" value="GroES-like"/>
    <property type="match status" value="1"/>
</dbReference>
<evidence type="ECO:0000256" key="1">
    <source>
        <dbReference type="SAM" id="MobiDB-lite"/>
    </source>
</evidence>
<reference evidence="2" key="1">
    <citation type="journal article" date="2023" name="Mol. Phylogenet. Evol.">
        <title>Genome-scale phylogeny and comparative genomics of the fungal order Sordariales.</title>
        <authorList>
            <person name="Hensen N."/>
            <person name="Bonometti L."/>
            <person name="Westerberg I."/>
            <person name="Brannstrom I.O."/>
            <person name="Guillou S."/>
            <person name="Cros-Aarteil S."/>
            <person name="Calhoun S."/>
            <person name="Haridas S."/>
            <person name="Kuo A."/>
            <person name="Mondo S."/>
            <person name="Pangilinan J."/>
            <person name="Riley R."/>
            <person name="LaButti K."/>
            <person name="Andreopoulos B."/>
            <person name="Lipzen A."/>
            <person name="Chen C."/>
            <person name="Yan M."/>
            <person name="Daum C."/>
            <person name="Ng V."/>
            <person name="Clum A."/>
            <person name="Steindorff A."/>
            <person name="Ohm R.A."/>
            <person name="Martin F."/>
            <person name="Silar P."/>
            <person name="Natvig D.O."/>
            <person name="Lalanne C."/>
            <person name="Gautier V."/>
            <person name="Ament-Velasquez S.L."/>
            <person name="Kruys A."/>
            <person name="Hutchinson M.I."/>
            <person name="Powell A.J."/>
            <person name="Barry K."/>
            <person name="Miller A.N."/>
            <person name="Grigoriev I.V."/>
            <person name="Debuchy R."/>
            <person name="Gladieux P."/>
            <person name="Hiltunen Thoren M."/>
            <person name="Johannesson H."/>
        </authorList>
    </citation>
    <scope>NUCLEOTIDE SEQUENCE</scope>
    <source>
        <strain evidence="2">CBS 538.74</strain>
    </source>
</reference>
<dbReference type="Gene3D" id="3.90.180.10">
    <property type="entry name" value="Medium-chain alcohol dehydrogenases, catalytic domain"/>
    <property type="match status" value="1"/>
</dbReference>
<comment type="caution">
    <text evidence="2">The sequence shown here is derived from an EMBL/GenBank/DDBJ whole genome shotgun (WGS) entry which is preliminary data.</text>
</comment>
<dbReference type="PANTHER" id="PTHR43677:SF11">
    <property type="entry name" value="ZINC-CONTAINING ALCOHOL DEHYDROGENASE"/>
    <property type="match status" value="1"/>
</dbReference>
<reference evidence="2" key="2">
    <citation type="submission" date="2023-05" db="EMBL/GenBank/DDBJ databases">
        <authorList>
            <consortium name="Lawrence Berkeley National Laboratory"/>
            <person name="Steindorff A."/>
            <person name="Hensen N."/>
            <person name="Bonometti L."/>
            <person name="Westerberg I."/>
            <person name="Brannstrom I.O."/>
            <person name="Guillou S."/>
            <person name="Cros-Aarteil S."/>
            <person name="Calhoun S."/>
            <person name="Haridas S."/>
            <person name="Kuo A."/>
            <person name="Mondo S."/>
            <person name="Pangilinan J."/>
            <person name="Riley R."/>
            <person name="Labutti K."/>
            <person name="Andreopoulos B."/>
            <person name="Lipzen A."/>
            <person name="Chen C."/>
            <person name="Yanf M."/>
            <person name="Daum C."/>
            <person name="Ng V."/>
            <person name="Clum A."/>
            <person name="Ohm R."/>
            <person name="Martin F."/>
            <person name="Silar P."/>
            <person name="Natvig D."/>
            <person name="Lalanne C."/>
            <person name="Gautier V."/>
            <person name="Ament-Velasquez S.L."/>
            <person name="Kruys A."/>
            <person name="Hutchinson M.I."/>
            <person name="Powell A.J."/>
            <person name="Barry K."/>
            <person name="Miller A.N."/>
            <person name="Grigoriev I.V."/>
            <person name="Debuchy R."/>
            <person name="Gladieux P."/>
            <person name="Thoren M.H."/>
            <person name="Johannesson H."/>
        </authorList>
    </citation>
    <scope>NUCLEOTIDE SEQUENCE</scope>
    <source>
        <strain evidence="2">CBS 538.74</strain>
    </source>
</reference>
<dbReference type="PANTHER" id="PTHR43677">
    <property type="entry name" value="SHORT-CHAIN DEHYDROGENASE/REDUCTASE"/>
    <property type="match status" value="1"/>
</dbReference>
<name>A0AAN6VID9_9PEZI</name>
<protein>
    <submittedName>
        <fullName evidence="2">Uncharacterized protein</fullName>
    </submittedName>
</protein>
<dbReference type="EMBL" id="MU856987">
    <property type="protein sequence ID" value="KAK4152103.1"/>
    <property type="molecule type" value="Genomic_DNA"/>
</dbReference>
<dbReference type="GO" id="GO:0016491">
    <property type="term" value="F:oxidoreductase activity"/>
    <property type="evidence" value="ECO:0007669"/>
    <property type="project" value="TreeGrafter"/>
</dbReference>
<keyword evidence="3" id="KW-1185">Reference proteome</keyword>
<dbReference type="InterPro" id="IPR051397">
    <property type="entry name" value="Zn-ADH-like_protein"/>
</dbReference>
<dbReference type="Proteomes" id="UP001302745">
    <property type="component" value="Unassembled WGS sequence"/>
</dbReference>